<evidence type="ECO:0000313" key="7">
    <source>
        <dbReference type="Proteomes" id="UP000694726"/>
    </source>
</evidence>
<dbReference type="InterPro" id="IPR008197">
    <property type="entry name" value="WAP_dom"/>
</dbReference>
<dbReference type="PROSITE" id="PS50279">
    <property type="entry name" value="BPTI_KUNITZ_2"/>
    <property type="match status" value="1"/>
</dbReference>
<dbReference type="PANTHER" id="PTHR46751:SF1">
    <property type="entry name" value="WAP FOUR-DISULFIDE CORE DOMAIN PROTEIN 6A"/>
    <property type="match status" value="1"/>
</dbReference>
<dbReference type="InterPro" id="IPR002223">
    <property type="entry name" value="Kunitz_BPTI"/>
</dbReference>
<dbReference type="PRINTS" id="PR00759">
    <property type="entry name" value="BASICPTASE"/>
</dbReference>
<dbReference type="GO" id="GO:0004867">
    <property type="term" value="F:serine-type endopeptidase inhibitor activity"/>
    <property type="evidence" value="ECO:0007669"/>
    <property type="project" value="UniProtKB-KW"/>
</dbReference>
<feature type="domain" description="BPTI/Kunitz inhibitor" evidence="5">
    <location>
        <begin position="134"/>
        <end position="184"/>
    </location>
</feature>
<sequence>MASGTWCSPAEGCGWLVSSDVWFLECQASQGSQSSEAGASEQEFLVLVSPARPVPPEMGFSGLLLILVPLIVLGGVQEPGLVEAFIVKKCPSNRARCEMKERDQCTKHRQCPNKMNCCKFACGKKCLNIKQDVCSLPKKTGPCLAYLPRWWYDKEKKVCSRFIYGGCQGNNNNFQSENVCKDICSQKSKFQGPQSPLLIWTTLGIDGQVHSRSLAGLGLTEPVQLGGTHAPHGGVSRGRFGEAGEGSSGQRDVGDHAWGCRESKQK</sequence>
<feature type="compositionally biased region" description="Basic and acidic residues" evidence="4">
    <location>
        <begin position="252"/>
        <end position="266"/>
    </location>
</feature>
<dbReference type="InterPro" id="IPR051388">
    <property type="entry name" value="Serpin_venom_toxin"/>
</dbReference>
<protein>
    <submittedName>
        <fullName evidence="6">Pancreatic trypsin inhibitor</fullName>
    </submittedName>
</protein>
<proteinExistence type="predicted"/>
<gene>
    <name evidence="6" type="primary">PTI</name>
</gene>
<keyword evidence="3" id="KW-1015">Disulfide bond</keyword>
<dbReference type="SMART" id="SM00131">
    <property type="entry name" value="KU"/>
    <property type="match status" value="1"/>
</dbReference>
<evidence type="ECO:0000256" key="3">
    <source>
        <dbReference type="ARBA" id="ARBA00023157"/>
    </source>
</evidence>
<evidence type="ECO:0000256" key="2">
    <source>
        <dbReference type="ARBA" id="ARBA00022900"/>
    </source>
</evidence>
<dbReference type="CDD" id="cd22611">
    <property type="entry name" value="Kunitz_eppin"/>
    <property type="match status" value="1"/>
</dbReference>
<keyword evidence="1" id="KW-0646">Protease inhibitor</keyword>
<keyword evidence="2" id="KW-0722">Serine protease inhibitor</keyword>
<organism evidence="6 7">
    <name type="scientific">Sus scrofa</name>
    <name type="common">Pig</name>
    <dbReference type="NCBI Taxonomy" id="9823"/>
    <lineage>
        <taxon>Eukaryota</taxon>
        <taxon>Metazoa</taxon>
        <taxon>Chordata</taxon>
        <taxon>Craniata</taxon>
        <taxon>Vertebrata</taxon>
        <taxon>Euteleostomi</taxon>
        <taxon>Mammalia</taxon>
        <taxon>Eutheria</taxon>
        <taxon>Laurasiatheria</taxon>
        <taxon>Artiodactyla</taxon>
        <taxon>Suina</taxon>
        <taxon>Suidae</taxon>
        <taxon>Sus</taxon>
    </lineage>
</organism>
<dbReference type="Gene3D" id="4.10.410.10">
    <property type="entry name" value="Pancreatic trypsin inhibitor Kunitz domain"/>
    <property type="match status" value="1"/>
</dbReference>
<evidence type="ECO:0000313" key="6">
    <source>
        <dbReference type="Ensembl" id="ENSSSCP00015031891.1"/>
    </source>
</evidence>
<dbReference type="GO" id="GO:0005576">
    <property type="term" value="C:extracellular region"/>
    <property type="evidence" value="ECO:0007669"/>
    <property type="project" value="InterPro"/>
</dbReference>
<dbReference type="InterPro" id="IPR020901">
    <property type="entry name" value="Prtase_inh_Kunz-CS"/>
</dbReference>
<dbReference type="PROSITE" id="PS00280">
    <property type="entry name" value="BPTI_KUNITZ_1"/>
    <property type="match status" value="1"/>
</dbReference>
<evidence type="ECO:0000256" key="4">
    <source>
        <dbReference type="SAM" id="MobiDB-lite"/>
    </source>
</evidence>
<accession>A0A8D0PCG2</accession>
<dbReference type="SUPFAM" id="SSF57362">
    <property type="entry name" value="BPTI-like"/>
    <property type="match status" value="1"/>
</dbReference>
<dbReference type="Proteomes" id="UP000694726">
    <property type="component" value="Unplaced"/>
</dbReference>
<evidence type="ECO:0000256" key="1">
    <source>
        <dbReference type="ARBA" id="ARBA00022690"/>
    </source>
</evidence>
<dbReference type="PANTHER" id="PTHR46751">
    <property type="entry name" value="EPPIN"/>
    <property type="match status" value="1"/>
</dbReference>
<dbReference type="InterPro" id="IPR036880">
    <property type="entry name" value="Kunitz_BPTI_sf"/>
</dbReference>
<evidence type="ECO:0000259" key="5">
    <source>
        <dbReference type="PROSITE" id="PS50279"/>
    </source>
</evidence>
<dbReference type="AlphaFoldDB" id="A0A8D0PCG2"/>
<dbReference type="Gene3D" id="4.10.75.10">
    <property type="entry name" value="Elafin-like"/>
    <property type="match status" value="1"/>
</dbReference>
<reference evidence="6" key="1">
    <citation type="submission" date="2025-08" db="UniProtKB">
        <authorList>
            <consortium name="Ensembl"/>
        </authorList>
    </citation>
    <scope>IDENTIFICATION</scope>
</reference>
<dbReference type="InterPro" id="IPR036645">
    <property type="entry name" value="Elafin-like_sf"/>
</dbReference>
<dbReference type="Pfam" id="PF00014">
    <property type="entry name" value="Kunitz_BPTI"/>
    <property type="match status" value="1"/>
</dbReference>
<feature type="region of interest" description="Disordered" evidence="4">
    <location>
        <begin position="226"/>
        <end position="266"/>
    </location>
</feature>
<name>A0A8D0PCG2_PIG</name>
<dbReference type="Ensembl" id="ENSSSCT00015079030.1">
    <property type="protein sequence ID" value="ENSSSCP00015031891.1"/>
    <property type="gene ID" value="ENSSSCG00015058857.1"/>
</dbReference>
<dbReference type="FunFam" id="4.10.410.10:FF:000015">
    <property type="entry name" value="WAP four-disulfide core domain 6A"/>
    <property type="match status" value="1"/>
</dbReference>
<dbReference type="Pfam" id="PF00095">
    <property type="entry name" value="WAP"/>
    <property type="match status" value="1"/>
</dbReference>